<evidence type="ECO:0000256" key="2">
    <source>
        <dbReference type="SAM" id="MobiDB-lite"/>
    </source>
</evidence>
<dbReference type="EMBL" id="CP108318">
    <property type="protein sequence ID" value="WTW65054.1"/>
    <property type="molecule type" value="Genomic_DNA"/>
</dbReference>
<proteinExistence type="predicted"/>
<dbReference type="SMART" id="SM00422">
    <property type="entry name" value="HTH_MERR"/>
    <property type="match status" value="1"/>
</dbReference>
<keyword evidence="1" id="KW-0238">DNA-binding</keyword>
<evidence type="ECO:0000259" key="3">
    <source>
        <dbReference type="PROSITE" id="PS50937"/>
    </source>
</evidence>
<dbReference type="InterPro" id="IPR009061">
    <property type="entry name" value="DNA-bd_dom_put_sf"/>
</dbReference>
<reference evidence="4" key="1">
    <citation type="submission" date="2022-10" db="EMBL/GenBank/DDBJ databases">
        <title>The complete genomes of actinobacterial strains from the NBC collection.</title>
        <authorList>
            <person name="Joergensen T.S."/>
            <person name="Alvarez Arevalo M."/>
            <person name="Sterndorff E.B."/>
            <person name="Faurdal D."/>
            <person name="Vuksanovic O."/>
            <person name="Mourched A.-S."/>
            <person name="Charusanti P."/>
            <person name="Shaw S."/>
            <person name="Blin K."/>
            <person name="Weber T."/>
        </authorList>
    </citation>
    <scope>NUCLEOTIDE SEQUENCE</scope>
    <source>
        <strain evidence="4">NBC_00003</strain>
    </source>
</reference>
<dbReference type="PANTHER" id="PTHR30204">
    <property type="entry name" value="REDOX-CYCLING DRUG-SENSING TRANSCRIPTIONAL ACTIVATOR SOXR"/>
    <property type="match status" value="1"/>
</dbReference>
<name>A0AAU2VD99_9ACTN</name>
<dbReference type="InterPro" id="IPR047057">
    <property type="entry name" value="MerR_fam"/>
</dbReference>
<dbReference type="GO" id="GO:0003677">
    <property type="term" value="F:DNA binding"/>
    <property type="evidence" value="ECO:0007669"/>
    <property type="project" value="UniProtKB-KW"/>
</dbReference>
<dbReference type="PRINTS" id="PR00040">
    <property type="entry name" value="HTHMERR"/>
</dbReference>
<dbReference type="AlphaFoldDB" id="A0AAU2VD99"/>
<dbReference type="PROSITE" id="PS50937">
    <property type="entry name" value="HTH_MERR_2"/>
    <property type="match status" value="1"/>
</dbReference>
<gene>
    <name evidence="4" type="ORF">OG549_32830</name>
</gene>
<feature type="region of interest" description="Disordered" evidence="2">
    <location>
        <begin position="202"/>
        <end position="241"/>
    </location>
</feature>
<dbReference type="Gene3D" id="1.10.1660.10">
    <property type="match status" value="1"/>
</dbReference>
<dbReference type="PANTHER" id="PTHR30204:SF98">
    <property type="entry name" value="HTH-TYPE TRANSCRIPTIONAL REGULATOR ADHR"/>
    <property type="match status" value="1"/>
</dbReference>
<evidence type="ECO:0000256" key="1">
    <source>
        <dbReference type="ARBA" id="ARBA00023125"/>
    </source>
</evidence>
<accession>A0AAU2VD99</accession>
<sequence length="241" mass="25687">MRIGELSRRTGVAIPTIKYYVREGLLPPGELTSPNQASYGDSHERRLRLVRALIDVGGLSVQAVGEVLGAVDDPERPVHEVLGAAAKRIVPRYGEPDDPELEAAREDVAALIERRGWRTRPGGPAAEALAGALAAMERVGHGDFATEVLDEYAQAAERVAAADLGYVGRKASREDLVETVVIGTVLGEAVFSAARRMAHQDASARMYGKEGDGGRLRGVEDDGGVREPSGGEALDDGRRRA</sequence>
<dbReference type="SUPFAM" id="SSF46955">
    <property type="entry name" value="Putative DNA-binding domain"/>
    <property type="match status" value="1"/>
</dbReference>
<protein>
    <submittedName>
        <fullName evidence="4">MerR family transcriptional regulator</fullName>
    </submittedName>
</protein>
<feature type="compositionally biased region" description="Basic and acidic residues" evidence="2">
    <location>
        <begin position="207"/>
        <end position="225"/>
    </location>
</feature>
<dbReference type="InterPro" id="IPR000551">
    <property type="entry name" value="MerR-type_HTH_dom"/>
</dbReference>
<evidence type="ECO:0000313" key="4">
    <source>
        <dbReference type="EMBL" id="WTW65054.1"/>
    </source>
</evidence>
<organism evidence="4">
    <name type="scientific">Streptomyces sp. NBC_00003</name>
    <dbReference type="NCBI Taxonomy" id="2903608"/>
    <lineage>
        <taxon>Bacteria</taxon>
        <taxon>Bacillati</taxon>
        <taxon>Actinomycetota</taxon>
        <taxon>Actinomycetes</taxon>
        <taxon>Kitasatosporales</taxon>
        <taxon>Streptomycetaceae</taxon>
        <taxon>Streptomyces</taxon>
    </lineage>
</organism>
<dbReference type="CDD" id="cd04780">
    <property type="entry name" value="HTH_MerR-like_sg5"/>
    <property type="match status" value="1"/>
</dbReference>
<feature type="domain" description="HTH merR-type" evidence="3">
    <location>
        <begin position="1"/>
        <end position="70"/>
    </location>
</feature>
<dbReference type="GO" id="GO:0003700">
    <property type="term" value="F:DNA-binding transcription factor activity"/>
    <property type="evidence" value="ECO:0007669"/>
    <property type="project" value="InterPro"/>
</dbReference>
<dbReference type="Pfam" id="PF13411">
    <property type="entry name" value="MerR_1"/>
    <property type="match status" value="1"/>
</dbReference>